<comment type="similarity">
    <text evidence="3 5">Belongs to the UDP-N-acetylglucosamine 2-epimerase family.</text>
</comment>
<dbReference type="Pfam" id="PF02350">
    <property type="entry name" value="Epimerase_2"/>
    <property type="match status" value="1"/>
</dbReference>
<reference evidence="7 8" key="1">
    <citation type="submission" date="2020-04" db="EMBL/GenBank/DDBJ databases">
        <authorList>
            <person name="De Canck E."/>
        </authorList>
    </citation>
    <scope>NUCLEOTIDE SEQUENCE [LARGE SCALE GENOMIC DNA]</scope>
    <source>
        <strain evidence="7 8">LMG 28138</strain>
    </source>
</reference>
<feature type="domain" description="UDP-N-acetylglucosamine 2-epimerase" evidence="6">
    <location>
        <begin position="14"/>
        <end position="153"/>
    </location>
</feature>
<keyword evidence="1 5" id="KW-0413">Isomerase</keyword>
<accession>A0A6S7CYS0</accession>
<dbReference type="PANTHER" id="PTHR43174">
    <property type="entry name" value="UDP-N-ACETYLGLUCOSAMINE 2-EPIMERASE"/>
    <property type="match status" value="1"/>
</dbReference>
<name>A0A6S7CYS0_9BURK</name>
<evidence type="ECO:0000313" key="7">
    <source>
        <dbReference type="EMBL" id="CAB3801371.1"/>
    </source>
</evidence>
<evidence type="ECO:0000256" key="1">
    <source>
        <dbReference type="ARBA" id="ARBA00023235"/>
    </source>
</evidence>
<dbReference type="AlphaFoldDB" id="A0A6S7CYS0"/>
<protein>
    <recommendedName>
        <fullName evidence="4">UDP-N-acetylglucosamine 2-epimerase (non-hydrolyzing)</fullName>
        <ecNumber evidence="4">5.1.3.14</ecNumber>
    </recommendedName>
</protein>
<dbReference type="EMBL" id="CADIKM010000042">
    <property type="protein sequence ID" value="CAB3801371.1"/>
    <property type="molecule type" value="Genomic_DNA"/>
</dbReference>
<dbReference type="Proteomes" id="UP000494115">
    <property type="component" value="Unassembled WGS sequence"/>
</dbReference>
<proteinExistence type="inferred from homology"/>
<dbReference type="InterPro" id="IPR029767">
    <property type="entry name" value="WecB-like"/>
</dbReference>
<dbReference type="GO" id="GO:0008761">
    <property type="term" value="F:UDP-N-acetylglucosamine 2-epimerase activity"/>
    <property type="evidence" value="ECO:0007669"/>
    <property type="project" value="UniProtKB-EC"/>
</dbReference>
<organism evidence="7 8">
    <name type="scientific">Pararobbsia alpina</name>
    <dbReference type="NCBI Taxonomy" id="621374"/>
    <lineage>
        <taxon>Bacteria</taxon>
        <taxon>Pseudomonadati</taxon>
        <taxon>Pseudomonadota</taxon>
        <taxon>Betaproteobacteria</taxon>
        <taxon>Burkholderiales</taxon>
        <taxon>Burkholderiaceae</taxon>
        <taxon>Pararobbsia</taxon>
    </lineage>
</organism>
<dbReference type="CDD" id="cd03786">
    <property type="entry name" value="GTB_UDP-GlcNAc_2-Epimerase"/>
    <property type="match status" value="1"/>
</dbReference>
<evidence type="ECO:0000259" key="6">
    <source>
        <dbReference type="Pfam" id="PF02350"/>
    </source>
</evidence>
<evidence type="ECO:0000256" key="4">
    <source>
        <dbReference type="ARBA" id="ARBA00038858"/>
    </source>
</evidence>
<comment type="catalytic activity">
    <reaction evidence="2">
        <text>UDP-N-acetyl-alpha-D-glucosamine = UDP-N-acetyl-alpha-D-mannosamine</text>
        <dbReference type="Rhea" id="RHEA:17213"/>
        <dbReference type="ChEBI" id="CHEBI:57705"/>
        <dbReference type="ChEBI" id="CHEBI:68623"/>
        <dbReference type="EC" id="5.1.3.14"/>
    </reaction>
</comment>
<sequence>MKKVLAVFGTRPEVLDLFDIVPEYDLDLMRSQQTLTDITSRILNGVGKIYDTAQPDVGLVHGDTTTTLAASLAAFYRHLAVGHVEAGLRTGDTWSPWHEELNRRLTDAVSAWHFAPTEQARQNLLNEGASADRIVLAGNSVIDALLEPAERILSDLPNFFLTTTQEYLPFIFLMSRAYLVITDSGGVQEEAPALGKPVLVTRETTERPEAVAAGTARLVGTDIGRIVSAASELLDDEYAYERMAFSTNPYSDGHACERIISALRRKSMSSPPGCRVSHQSRASTLPRPLRRLLLRQFPVEAHEPSRAAAEDIIVPEFVGVEATIPSPTPSVVTVDDIGDTDLRSA</sequence>
<evidence type="ECO:0000256" key="3">
    <source>
        <dbReference type="ARBA" id="ARBA00038209"/>
    </source>
</evidence>
<dbReference type="EC" id="5.1.3.14" evidence="4"/>
<dbReference type="SUPFAM" id="SSF53756">
    <property type="entry name" value="UDP-Glycosyltransferase/glycogen phosphorylase"/>
    <property type="match status" value="1"/>
</dbReference>
<evidence type="ECO:0000256" key="2">
    <source>
        <dbReference type="ARBA" id="ARBA00036080"/>
    </source>
</evidence>
<gene>
    <name evidence="7" type="primary">wecB_2</name>
    <name evidence="7" type="ORF">LMG28138_04998</name>
</gene>
<dbReference type="InterPro" id="IPR003331">
    <property type="entry name" value="UDP_GlcNAc_Epimerase_2_dom"/>
</dbReference>
<evidence type="ECO:0000256" key="5">
    <source>
        <dbReference type="RuleBase" id="RU003513"/>
    </source>
</evidence>
<dbReference type="PANTHER" id="PTHR43174:SF2">
    <property type="entry name" value="UDP-N-ACETYLGLUCOSAMINE 2-EPIMERASE"/>
    <property type="match status" value="1"/>
</dbReference>
<keyword evidence="8" id="KW-1185">Reference proteome</keyword>
<dbReference type="Gene3D" id="3.40.50.2000">
    <property type="entry name" value="Glycogen Phosphorylase B"/>
    <property type="match status" value="3"/>
</dbReference>
<evidence type="ECO:0000313" key="8">
    <source>
        <dbReference type="Proteomes" id="UP000494115"/>
    </source>
</evidence>